<dbReference type="InterPro" id="IPR042099">
    <property type="entry name" value="ANL_N_sf"/>
</dbReference>
<dbReference type="SUPFAM" id="SSF51735">
    <property type="entry name" value="NAD(P)-binding Rossmann-fold domains"/>
    <property type="match status" value="1"/>
</dbReference>
<keyword evidence="6" id="KW-1185">Reference proteome</keyword>
<dbReference type="InterPro" id="IPR013120">
    <property type="entry name" value="FAR_NAD-bd"/>
</dbReference>
<dbReference type="OrthoDB" id="429813at2759"/>
<dbReference type="InterPro" id="IPR000873">
    <property type="entry name" value="AMP-dep_synth/lig_dom"/>
</dbReference>
<dbReference type="GeneID" id="63867167"/>
<evidence type="ECO:0000259" key="4">
    <source>
        <dbReference type="Pfam" id="PF07993"/>
    </source>
</evidence>
<dbReference type="PANTHER" id="PTHR43439">
    <property type="entry name" value="PHENYLACETATE-COENZYME A LIGASE"/>
    <property type="match status" value="1"/>
</dbReference>
<sequence>MTLNASTDFDPRSQLVPHIVDHFAATKPEALYAEYPRNLASYEEGYQAVTYEVLANAINGLAHWLVSHLGPGKGEVLTYVGPNDWRYPALILGAVKAGYCVWHIFLTSPRNSPVAHQSFLQKLSCTTLIAPVPRPPAAAAILEAVSLQVLDILGMEELVSIEYPPFEFSKTYPEAALELLVIIHTSRSTGIPKPITWTHETAVKHMRMQTLDPPPGFETQNQWAFGKKMYMMLPPFHAGGVGHLLFVTLPVEVTLVMPISGSLPTAAGMVAVRQQTLFSFAFVTPSIVSELAQTPELLDDVRTHLEFLGYCDGDLPQAIGDTVAERIKLDWRYTRFHPHLGVQMRHVSGEEHELVMVRTPEYERHQFPFSIFPDRQEYHTSDLFIHHPHPAKADLWRTTSRLDDVIVFLNGEKTNPISMEQHIVAANWEDWLLAALIVELGKAEAAPSASERAAMIEKLWPSIQEANSACPAHARITKSHILFDTPKKPMLRAGKGTVQRAGTLMLYASELEALYADAEKLAQATGGMVAGPGSVDNTSQVAEYIRVSILAITGWSAEKLCNAENWFPLGIDSLQTITLTRELKHGLNLPALTLNLIYLHPSVTALTHAVEKLHQQGRESMQLQQETLLQERDQLLQKFTSQIELPADCAARSATRPSTETVVLTGSTGQLGSYNLHALLHNPSVAHIHCLNRNEHAREIQHERMVTYGLTPLANDESRVSFWTADLSRADLGTQRGVFKQLQQTTTLIIHNAWTVNFNYSLAVFEPHLQGVVNLINFTTRCPQSPHLFFLSSISSTVGHRTESGLTPETIITTTTPAPNGYASSKYIAEHLLAHAAQQKLQQQFENHNERELSFAFARVGQVAGAVRSPGLWNPAEWFPSLVRSLWHLNALPDTLGPALNRIDWVPIDLLAEVLVDLALLGGAQGGKMAGSARGQVQVYHPVNLHPKSWDEVLPVIVGELAARRSVDELEIVSLREWVQRVRFDVETAGRGEDRRKLDEKELQLLLARNPAAKLLEFFEGLSGQTEAENALGTVRTAEVSRRLQEVEGVQPEWVRKWVGEWLD</sequence>
<dbReference type="RefSeq" id="XP_040806198.1">
    <property type="nucleotide sequence ID" value="XM_040949832.1"/>
</dbReference>
<evidence type="ECO:0000256" key="2">
    <source>
        <dbReference type="ARBA" id="ARBA00022553"/>
    </source>
</evidence>
<keyword evidence="2" id="KW-0597">Phosphoprotein</keyword>
<keyword evidence="1" id="KW-0596">Phosphopantetheine</keyword>
<feature type="domain" description="Thioester reductase (TE)" evidence="4">
    <location>
        <begin position="664"/>
        <end position="914"/>
    </location>
</feature>
<reference evidence="5 6" key="1">
    <citation type="submission" date="2018-02" db="EMBL/GenBank/DDBJ databases">
        <title>The genomes of Aspergillus section Nigri reveals drivers in fungal speciation.</title>
        <authorList>
            <consortium name="DOE Joint Genome Institute"/>
            <person name="Vesth T.C."/>
            <person name="Nybo J."/>
            <person name="Theobald S."/>
            <person name="Brandl J."/>
            <person name="Frisvad J.C."/>
            <person name="Nielsen K.F."/>
            <person name="Lyhne E.K."/>
            <person name="Kogle M.E."/>
            <person name="Kuo A."/>
            <person name="Riley R."/>
            <person name="Clum A."/>
            <person name="Nolan M."/>
            <person name="Lipzen A."/>
            <person name="Salamov A."/>
            <person name="Henrissat B."/>
            <person name="Wiebenga A."/>
            <person name="De vries R.P."/>
            <person name="Grigoriev I.V."/>
            <person name="Mortensen U.H."/>
            <person name="Andersen M.R."/>
            <person name="Baker S.E."/>
        </authorList>
    </citation>
    <scope>NUCLEOTIDE SEQUENCE [LARGE SCALE GENOMIC DNA]</scope>
    <source>
        <strain evidence="5 6">CBS 313.89</strain>
    </source>
</reference>
<dbReference type="SUPFAM" id="SSF56801">
    <property type="entry name" value="Acetyl-CoA synthetase-like"/>
    <property type="match status" value="1"/>
</dbReference>
<evidence type="ECO:0000313" key="5">
    <source>
        <dbReference type="EMBL" id="RAK82188.1"/>
    </source>
</evidence>
<dbReference type="Proteomes" id="UP000249789">
    <property type="component" value="Unassembled WGS sequence"/>
</dbReference>
<dbReference type="InterPro" id="IPR036736">
    <property type="entry name" value="ACP-like_sf"/>
</dbReference>
<accession>A0A8G1W3Y2</accession>
<dbReference type="InterPro" id="IPR051414">
    <property type="entry name" value="Adenylate-forming_Reductase"/>
</dbReference>
<protein>
    <submittedName>
        <fullName evidence="5">Acetyl-CoA synthetase-like protein</fullName>
    </submittedName>
</protein>
<dbReference type="Gene3D" id="3.40.50.720">
    <property type="entry name" value="NAD(P)-binding Rossmann-like Domain"/>
    <property type="match status" value="1"/>
</dbReference>
<proteinExistence type="predicted"/>
<gene>
    <name evidence="5" type="ORF">BO72DRAFT_524019</name>
</gene>
<dbReference type="Pfam" id="PF00501">
    <property type="entry name" value="AMP-binding"/>
    <property type="match status" value="1"/>
</dbReference>
<dbReference type="Gene3D" id="3.40.50.12780">
    <property type="entry name" value="N-terminal domain of ligase-like"/>
    <property type="match status" value="1"/>
</dbReference>
<dbReference type="EMBL" id="KZ824623">
    <property type="protein sequence ID" value="RAK82188.1"/>
    <property type="molecule type" value="Genomic_DNA"/>
</dbReference>
<feature type="domain" description="AMP-dependent synthetase/ligase" evidence="3">
    <location>
        <begin position="34"/>
        <end position="323"/>
    </location>
</feature>
<evidence type="ECO:0000313" key="6">
    <source>
        <dbReference type="Proteomes" id="UP000249789"/>
    </source>
</evidence>
<dbReference type="Gene3D" id="1.10.1200.10">
    <property type="entry name" value="ACP-like"/>
    <property type="match status" value="1"/>
</dbReference>
<dbReference type="Pfam" id="PF07993">
    <property type="entry name" value="NAD_binding_4"/>
    <property type="match status" value="1"/>
</dbReference>
<name>A0A8G1W3Y2_9EURO</name>
<dbReference type="VEuPathDB" id="FungiDB:BO72DRAFT_524019"/>
<organism evidence="5 6">
    <name type="scientific">Aspergillus fijiensis CBS 313.89</name>
    <dbReference type="NCBI Taxonomy" id="1448319"/>
    <lineage>
        <taxon>Eukaryota</taxon>
        <taxon>Fungi</taxon>
        <taxon>Dikarya</taxon>
        <taxon>Ascomycota</taxon>
        <taxon>Pezizomycotina</taxon>
        <taxon>Eurotiomycetes</taxon>
        <taxon>Eurotiomycetidae</taxon>
        <taxon>Eurotiales</taxon>
        <taxon>Aspergillaceae</taxon>
        <taxon>Aspergillus</taxon>
    </lineage>
</organism>
<dbReference type="SUPFAM" id="SSF47336">
    <property type="entry name" value="ACP-like"/>
    <property type="match status" value="1"/>
</dbReference>
<evidence type="ECO:0000259" key="3">
    <source>
        <dbReference type="Pfam" id="PF00501"/>
    </source>
</evidence>
<evidence type="ECO:0000256" key="1">
    <source>
        <dbReference type="ARBA" id="ARBA00022450"/>
    </source>
</evidence>
<dbReference type="InterPro" id="IPR036291">
    <property type="entry name" value="NAD(P)-bd_dom_sf"/>
</dbReference>
<dbReference type="AlphaFoldDB" id="A0A8G1W3Y2"/>
<dbReference type="Pfam" id="PF23562">
    <property type="entry name" value="AMP-binding_C_3"/>
    <property type="match status" value="1"/>
</dbReference>
<dbReference type="PANTHER" id="PTHR43439:SF2">
    <property type="entry name" value="ENZYME, PUTATIVE (JCVI)-RELATED"/>
    <property type="match status" value="1"/>
</dbReference>